<organism evidence="2 3">
    <name type="scientific">Ancylostoma duodenale</name>
    <dbReference type="NCBI Taxonomy" id="51022"/>
    <lineage>
        <taxon>Eukaryota</taxon>
        <taxon>Metazoa</taxon>
        <taxon>Ecdysozoa</taxon>
        <taxon>Nematoda</taxon>
        <taxon>Chromadorea</taxon>
        <taxon>Rhabditida</taxon>
        <taxon>Rhabditina</taxon>
        <taxon>Rhabditomorpha</taxon>
        <taxon>Strongyloidea</taxon>
        <taxon>Ancylostomatidae</taxon>
        <taxon>Ancylostomatinae</taxon>
        <taxon>Ancylostoma</taxon>
    </lineage>
</organism>
<feature type="domain" description="ADF-H" evidence="1">
    <location>
        <begin position="55"/>
        <end position="85"/>
    </location>
</feature>
<proteinExistence type="predicted"/>
<dbReference type="OrthoDB" id="10249245at2759"/>
<accession>A0A0C2FZZ9</accession>
<dbReference type="Gene3D" id="3.40.20.10">
    <property type="entry name" value="Severin"/>
    <property type="match status" value="1"/>
</dbReference>
<name>A0A0C2FZZ9_9BILA</name>
<dbReference type="GO" id="GO:0003779">
    <property type="term" value="F:actin binding"/>
    <property type="evidence" value="ECO:0007669"/>
    <property type="project" value="InterPro"/>
</dbReference>
<sequence>MCIDDTFALYTWRSVRYVTFSVTEFTPPGVERGFGFSSSVGLFSARATSSTMSTSGVMVNPDVQTTFQKLSEGKKEFRYIIFKIE</sequence>
<reference evidence="2 3" key="1">
    <citation type="submission" date="2013-12" db="EMBL/GenBank/DDBJ databases">
        <title>Draft genome of the parsitic nematode Ancylostoma duodenale.</title>
        <authorList>
            <person name="Mitreva M."/>
        </authorList>
    </citation>
    <scope>NUCLEOTIDE SEQUENCE [LARGE SCALE GENOMIC DNA]</scope>
    <source>
        <strain evidence="2 3">Zhejiang</strain>
    </source>
</reference>
<dbReference type="SUPFAM" id="SSF55753">
    <property type="entry name" value="Actin depolymerizing proteins"/>
    <property type="match status" value="1"/>
</dbReference>
<dbReference type="InterPro" id="IPR002108">
    <property type="entry name" value="ADF-H"/>
</dbReference>
<dbReference type="EMBL" id="KN744147">
    <property type="protein sequence ID" value="KIH52244.1"/>
    <property type="molecule type" value="Genomic_DNA"/>
</dbReference>
<dbReference type="Proteomes" id="UP000054047">
    <property type="component" value="Unassembled WGS sequence"/>
</dbReference>
<feature type="non-terminal residue" evidence="2">
    <location>
        <position position="85"/>
    </location>
</feature>
<protein>
    <recommendedName>
        <fullName evidence="1">ADF-H domain-containing protein</fullName>
    </recommendedName>
</protein>
<keyword evidence="3" id="KW-1185">Reference proteome</keyword>
<gene>
    <name evidence="2" type="ORF">ANCDUO_17656</name>
</gene>
<dbReference type="InterPro" id="IPR029006">
    <property type="entry name" value="ADF-H/Gelsolin-like_dom_sf"/>
</dbReference>
<dbReference type="AlphaFoldDB" id="A0A0C2FZZ9"/>
<evidence type="ECO:0000313" key="3">
    <source>
        <dbReference type="Proteomes" id="UP000054047"/>
    </source>
</evidence>
<evidence type="ECO:0000259" key="1">
    <source>
        <dbReference type="PROSITE" id="PS51263"/>
    </source>
</evidence>
<dbReference type="PROSITE" id="PS51263">
    <property type="entry name" value="ADF_H"/>
    <property type="match status" value="1"/>
</dbReference>
<evidence type="ECO:0000313" key="2">
    <source>
        <dbReference type="EMBL" id="KIH52244.1"/>
    </source>
</evidence>